<evidence type="ECO:0000313" key="6">
    <source>
        <dbReference type="Proteomes" id="UP000240653"/>
    </source>
</evidence>
<protein>
    <recommendedName>
        <fullName evidence="7">Ureidoglycolate hydrolase</fullName>
    </recommendedName>
</protein>
<dbReference type="Gene3D" id="2.60.120.480">
    <property type="entry name" value="Ureidoglycolate hydrolase"/>
    <property type="match status" value="1"/>
</dbReference>
<dbReference type="RefSeq" id="WP_106727496.1">
    <property type="nucleotide sequence ID" value="NZ_PXYL01000035.1"/>
</dbReference>
<reference evidence="5 6" key="1">
    <citation type="submission" date="2018-03" db="EMBL/GenBank/DDBJ databases">
        <title>The draft genome of Mesorhizobium soli JCM 19897.</title>
        <authorList>
            <person name="Li L."/>
            <person name="Liu L."/>
            <person name="Liang L."/>
            <person name="Wang T."/>
            <person name="Zhang X."/>
        </authorList>
    </citation>
    <scope>NUCLEOTIDE SEQUENCE [LARGE SCALE GENOMIC DNA]</scope>
    <source>
        <strain evidence="5 6">JCM 19897</strain>
    </source>
</reference>
<evidence type="ECO:0000256" key="2">
    <source>
        <dbReference type="ARBA" id="ARBA00022631"/>
    </source>
</evidence>
<dbReference type="Pfam" id="PF04115">
    <property type="entry name" value="Ureidogly_lyase"/>
    <property type="match status" value="1"/>
</dbReference>
<dbReference type="Proteomes" id="UP000240653">
    <property type="component" value="Unassembled WGS sequence"/>
</dbReference>
<dbReference type="EMBL" id="PXYL01000035">
    <property type="protein sequence ID" value="PSJ52154.1"/>
    <property type="molecule type" value="Genomic_DNA"/>
</dbReference>
<dbReference type="GO" id="GO:0006144">
    <property type="term" value="P:purine nucleobase metabolic process"/>
    <property type="evidence" value="ECO:0007669"/>
    <property type="project" value="UniProtKB-KW"/>
</dbReference>
<dbReference type="AlphaFoldDB" id="A0A2P7RPL7"/>
<evidence type="ECO:0000256" key="4">
    <source>
        <dbReference type="ARBA" id="ARBA00047684"/>
    </source>
</evidence>
<dbReference type="GO" id="GO:0050385">
    <property type="term" value="F:ureidoglycolate lyase activity"/>
    <property type="evidence" value="ECO:0007669"/>
    <property type="project" value="UniProtKB-EC"/>
</dbReference>
<name>A0A2P7RPL7_9HYPH</name>
<keyword evidence="3" id="KW-0456">Lyase</keyword>
<dbReference type="InterPro" id="IPR011051">
    <property type="entry name" value="RmlC_Cupin_sf"/>
</dbReference>
<dbReference type="InterPro" id="IPR024060">
    <property type="entry name" value="Ureidoglycolate_lyase_dom_sf"/>
</dbReference>
<organism evidence="5 6">
    <name type="scientific">Pseudaminobacter soli</name>
    <name type="common">ex Li et al. 2025</name>
    <dbReference type="NCBI Taxonomy" id="1295366"/>
    <lineage>
        <taxon>Bacteria</taxon>
        <taxon>Pseudomonadati</taxon>
        <taxon>Pseudomonadota</taxon>
        <taxon>Alphaproteobacteria</taxon>
        <taxon>Hyphomicrobiales</taxon>
        <taxon>Phyllobacteriaceae</taxon>
        <taxon>Pseudaminobacter</taxon>
    </lineage>
</organism>
<evidence type="ECO:0008006" key="7">
    <source>
        <dbReference type="Google" id="ProtNLM"/>
    </source>
</evidence>
<dbReference type="SUPFAM" id="SSF51182">
    <property type="entry name" value="RmlC-like cupins"/>
    <property type="match status" value="1"/>
</dbReference>
<sequence>MQIEAVNVLESDFSPYGRVYDMKSSQGSTDPATRTIHSEGPGWSDSYTVNPLISSNGSLGFTLGSACPFSSAKMERHLLTEEALFCAADPIVLAVAAPTEEDYPSAENIRAFVIEPGTVVVLNKGTWHDACHGVERAAHYYWMATCGLGASPWVEVKGGPVLVTAPEPANG</sequence>
<accession>A0A2P7RPL7</accession>
<comment type="catalytic activity">
    <reaction evidence="4">
        <text>(S)-ureidoglycolate = urea + glyoxylate</text>
        <dbReference type="Rhea" id="RHEA:11304"/>
        <dbReference type="ChEBI" id="CHEBI:16199"/>
        <dbReference type="ChEBI" id="CHEBI:36655"/>
        <dbReference type="ChEBI" id="CHEBI:57296"/>
        <dbReference type="EC" id="4.3.2.3"/>
    </reaction>
</comment>
<comment type="caution">
    <text evidence="5">The sequence shown here is derived from an EMBL/GenBank/DDBJ whole genome shotgun (WGS) entry which is preliminary data.</text>
</comment>
<evidence type="ECO:0000313" key="5">
    <source>
        <dbReference type="EMBL" id="PSJ52154.1"/>
    </source>
</evidence>
<evidence type="ECO:0000256" key="1">
    <source>
        <dbReference type="ARBA" id="ARBA00011738"/>
    </source>
</evidence>
<evidence type="ECO:0000256" key="3">
    <source>
        <dbReference type="ARBA" id="ARBA00023239"/>
    </source>
</evidence>
<proteinExistence type="predicted"/>
<keyword evidence="2" id="KW-0659">Purine metabolism</keyword>
<dbReference type="InterPro" id="IPR007247">
    <property type="entry name" value="Ureidogly_lyase"/>
</dbReference>
<keyword evidence="6" id="KW-1185">Reference proteome</keyword>
<dbReference type="OrthoDB" id="9804602at2"/>
<comment type="subunit">
    <text evidence="1">Homodimer.</text>
</comment>
<gene>
    <name evidence="5" type="ORF">C7I85_29175</name>
</gene>
<dbReference type="GO" id="GO:0000256">
    <property type="term" value="P:allantoin catabolic process"/>
    <property type="evidence" value="ECO:0007669"/>
    <property type="project" value="InterPro"/>
</dbReference>
<dbReference type="GO" id="GO:0004848">
    <property type="term" value="F:ureidoglycolate hydrolase activity"/>
    <property type="evidence" value="ECO:0007669"/>
    <property type="project" value="InterPro"/>
</dbReference>